<accession>A0A8D8SEM3</accession>
<proteinExistence type="predicted"/>
<feature type="compositionally biased region" description="Polar residues" evidence="1">
    <location>
        <begin position="25"/>
        <end position="35"/>
    </location>
</feature>
<dbReference type="EMBL" id="HBUF01208990">
    <property type="protein sequence ID" value="CAG6664967.1"/>
    <property type="molecule type" value="Transcribed_RNA"/>
</dbReference>
<dbReference type="EMBL" id="HBUF01208988">
    <property type="protein sequence ID" value="CAG6664954.1"/>
    <property type="molecule type" value="Transcribed_RNA"/>
</dbReference>
<protein>
    <submittedName>
        <fullName evidence="2">Uncharacterized protein</fullName>
    </submittedName>
</protein>
<feature type="region of interest" description="Disordered" evidence="1">
    <location>
        <begin position="1"/>
        <end position="78"/>
    </location>
</feature>
<feature type="compositionally biased region" description="Polar residues" evidence="1">
    <location>
        <begin position="1"/>
        <end position="10"/>
    </location>
</feature>
<evidence type="ECO:0000313" key="2">
    <source>
        <dbReference type="EMBL" id="CAG6664947.1"/>
    </source>
</evidence>
<dbReference type="AlphaFoldDB" id="A0A8D8SEM3"/>
<dbReference type="EMBL" id="HBUF01208992">
    <property type="protein sequence ID" value="CAG6664980.1"/>
    <property type="molecule type" value="Transcribed_RNA"/>
</dbReference>
<dbReference type="EMBL" id="HBUF01208993">
    <property type="protein sequence ID" value="CAG6664986.1"/>
    <property type="molecule type" value="Transcribed_RNA"/>
</dbReference>
<name>A0A8D8SEM3_9HEMI</name>
<evidence type="ECO:0000256" key="1">
    <source>
        <dbReference type="SAM" id="MobiDB-lite"/>
    </source>
</evidence>
<dbReference type="EMBL" id="HBUF01208989">
    <property type="protein sequence ID" value="CAG6664960.1"/>
    <property type="molecule type" value="Transcribed_RNA"/>
</dbReference>
<dbReference type="EMBL" id="HBUF01208991">
    <property type="protein sequence ID" value="CAG6664974.1"/>
    <property type="molecule type" value="Transcribed_RNA"/>
</dbReference>
<reference evidence="2" key="1">
    <citation type="submission" date="2021-05" db="EMBL/GenBank/DDBJ databases">
        <authorList>
            <person name="Alioto T."/>
            <person name="Alioto T."/>
            <person name="Gomez Garrido J."/>
        </authorList>
    </citation>
    <scope>NUCLEOTIDE SEQUENCE</scope>
</reference>
<organism evidence="2">
    <name type="scientific">Cacopsylla melanoneura</name>
    <dbReference type="NCBI Taxonomy" id="428564"/>
    <lineage>
        <taxon>Eukaryota</taxon>
        <taxon>Metazoa</taxon>
        <taxon>Ecdysozoa</taxon>
        <taxon>Arthropoda</taxon>
        <taxon>Hexapoda</taxon>
        <taxon>Insecta</taxon>
        <taxon>Pterygota</taxon>
        <taxon>Neoptera</taxon>
        <taxon>Paraneoptera</taxon>
        <taxon>Hemiptera</taxon>
        <taxon>Sternorrhyncha</taxon>
        <taxon>Psylloidea</taxon>
        <taxon>Psyllidae</taxon>
        <taxon>Psyllinae</taxon>
        <taxon>Cacopsylla</taxon>
    </lineage>
</organism>
<dbReference type="EMBL" id="HBUF01208987">
    <property type="protein sequence ID" value="CAG6664947.1"/>
    <property type="molecule type" value="Transcribed_RNA"/>
</dbReference>
<feature type="region of interest" description="Disordered" evidence="1">
    <location>
        <begin position="90"/>
        <end position="112"/>
    </location>
</feature>
<sequence length="112" mass="11694">MHWRDSSQPPRGSGPNLQEPGGLFSSLNDSEQNLHSLRPRPSTGCGGFFSSSPPCPPTMATVVYPPPPGTLVGGRGGGAPPIVSRSLLSRTRGGRALEGMEELEEGGEVREA</sequence>